<keyword evidence="1" id="KW-0812">Transmembrane</keyword>
<feature type="transmembrane region" description="Helical" evidence="1">
    <location>
        <begin position="6"/>
        <end position="28"/>
    </location>
</feature>
<dbReference type="RefSeq" id="WP_177533915.1">
    <property type="nucleotide sequence ID" value="NZ_CAKVXH010000025.1"/>
</dbReference>
<proteinExistence type="predicted"/>
<evidence type="ECO:0000313" key="2">
    <source>
        <dbReference type="EMBL" id="MCQ5154354.1"/>
    </source>
</evidence>
<evidence type="ECO:0008006" key="4">
    <source>
        <dbReference type="Google" id="ProtNLM"/>
    </source>
</evidence>
<keyword evidence="1" id="KW-1133">Transmembrane helix</keyword>
<reference evidence="2" key="1">
    <citation type="submission" date="2022-06" db="EMBL/GenBank/DDBJ databases">
        <title>Isolation of gut microbiota from human fecal samples.</title>
        <authorList>
            <person name="Pamer E.G."/>
            <person name="Barat B."/>
            <person name="Waligurski E."/>
            <person name="Medina S."/>
            <person name="Paddock L."/>
            <person name="Mostad J."/>
        </authorList>
    </citation>
    <scope>NUCLEOTIDE SEQUENCE</scope>
    <source>
        <strain evidence="2">DFI.5.57</strain>
    </source>
</reference>
<accession>A0AAW5KLA7</accession>
<comment type="caution">
    <text evidence="2">The sequence shown here is derived from an EMBL/GenBank/DDBJ whole genome shotgun (WGS) entry which is preliminary data.</text>
</comment>
<dbReference type="AlphaFoldDB" id="A0AAW5KLA7"/>
<evidence type="ECO:0000256" key="1">
    <source>
        <dbReference type="SAM" id="Phobius"/>
    </source>
</evidence>
<dbReference type="EMBL" id="JANGCN010000058">
    <property type="protein sequence ID" value="MCQ5154354.1"/>
    <property type="molecule type" value="Genomic_DNA"/>
</dbReference>
<dbReference type="Proteomes" id="UP001206236">
    <property type="component" value="Unassembled WGS sequence"/>
</dbReference>
<organism evidence="2 3">
    <name type="scientific">Ruminococcus bicirculans</name>
    <name type="common">ex Wegman et al. 2014</name>
    <dbReference type="NCBI Taxonomy" id="1160721"/>
    <lineage>
        <taxon>Bacteria</taxon>
        <taxon>Bacillati</taxon>
        <taxon>Bacillota</taxon>
        <taxon>Clostridia</taxon>
        <taxon>Eubacteriales</taxon>
        <taxon>Oscillospiraceae</taxon>
        <taxon>Ruminococcus</taxon>
    </lineage>
</organism>
<evidence type="ECO:0000313" key="3">
    <source>
        <dbReference type="Proteomes" id="UP001206236"/>
    </source>
</evidence>
<keyword evidence="1" id="KW-0472">Membrane</keyword>
<sequence>MTYLFIGMLIGGILGTAIGSLGMAVYYLKRETCRLKNCGKEIENA</sequence>
<gene>
    <name evidence="2" type="ORF">NE632_13745</name>
</gene>
<protein>
    <recommendedName>
        <fullName evidence="4">Secreted protein</fullName>
    </recommendedName>
</protein>
<name>A0AAW5KLA7_9FIRM</name>